<keyword evidence="8" id="KW-1185">Reference proteome</keyword>
<evidence type="ECO:0000313" key="7">
    <source>
        <dbReference type="EMBL" id="MBP2236138.1"/>
    </source>
</evidence>
<dbReference type="InterPro" id="IPR015421">
    <property type="entry name" value="PyrdxlP-dep_Trfase_major"/>
</dbReference>
<dbReference type="CDD" id="cd07377">
    <property type="entry name" value="WHTH_GntR"/>
    <property type="match status" value="1"/>
</dbReference>
<accession>A0ABS4QZT4</accession>
<reference evidence="7 8" key="1">
    <citation type="submission" date="2021-03" db="EMBL/GenBank/DDBJ databases">
        <title>Genomic Encyclopedia of Type Strains, Phase IV (KMG-IV): sequencing the most valuable type-strain genomes for metagenomic binning, comparative biology and taxonomic classification.</title>
        <authorList>
            <person name="Goeker M."/>
        </authorList>
    </citation>
    <scope>NUCLEOTIDE SEQUENCE [LARGE SCALE GENOMIC DNA]</scope>
    <source>
        <strain evidence="7 8">DSM 13372</strain>
    </source>
</reference>
<keyword evidence="4 7" id="KW-0238">DNA-binding</keyword>
<dbReference type="PANTHER" id="PTHR46577">
    <property type="entry name" value="HTH-TYPE TRANSCRIPTIONAL REGULATORY PROTEIN GABR"/>
    <property type="match status" value="1"/>
</dbReference>
<dbReference type="InterPro" id="IPR015422">
    <property type="entry name" value="PyrdxlP-dep_Trfase_small"/>
</dbReference>
<evidence type="ECO:0000256" key="5">
    <source>
        <dbReference type="ARBA" id="ARBA00023163"/>
    </source>
</evidence>
<evidence type="ECO:0000256" key="2">
    <source>
        <dbReference type="ARBA" id="ARBA00022898"/>
    </source>
</evidence>
<evidence type="ECO:0000259" key="6">
    <source>
        <dbReference type="PROSITE" id="PS50949"/>
    </source>
</evidence>
<dbReference type="PANTHER" id="PTHR46577:SF1">
    <property type="entry name" value="HTH-TYPE TRANSCRIPTIONAL REGULATORY PROTEIN GABR"/>
    <property type="match status" value="1"/>
</dbReference>
<evidence type="ECO:0000256" key="3">
    <source>
        <dbReference type="ARBA" id="ARBA00023015"/>
    </source>
</evidence>
<dbReference type="SUPFAM" id="SSF46785">
    <property type="entry name" value="Winged helix' DNA-binding domain"/>
    <property type="match status" value="1"/>
</dbReference>
<comment type="caution">
    <text evidence="7">The sequence shown here is derived from an EMBL/GenBank/DDBJ whole genome shotgun (WGS) entry which is preliminary data.</text>
</comment>
<organism evidence="7 8">
    <name type="scientific">Sinorhizobium kostiense</name>
    <dbReference type="NCBI Taxonomy" id="76747"/>
    <lineage>
        <taxon>Bacteria</taxon>
        <taxon>Pseudomonadati</taxon>
        <taxon>Pseudomonadota</taxon>
        <taxon>Alphaproteobacteria</taxon>
        <taxon>Hyphomicrobiales</taxon>
        <taxon>Rhizobiaceae</taxon>
        <taxon>Sinorhizobium/Ensifer group</taxon>
        <taxon>Sinorhizobium</taxon>
    </lineage>
</organism>
<evidence type="ECO:0000256" key="4">
    <source>
        <dbReference type="ARBA" id="ARBA00023125"/>
    </source>
</evidence>
<dbReference type="Pfam" id="PF00392">
    <property type="entry name" value="GntR"/>
    <property type="match status" value="1"/>
</dbReference>
<keyword evidence="3" id="KW-0805">Transcription regulation</keyword>
<comment type="similarity">
    <text evidence="1">In the C-terminal section; belongs to the class-I pyridoxal-phosphate-dependent aminotransferase family.</text>
</comment>
<dbReference type="Gene3D" id="1.10.10.10">
    <property type="entry name" value="Winged helix-like DNA-binding domain superfamily/Winged helix DNA-binding domain"/>
    <property type="match status" value="1"/>
</dbReference>
<dbReference type="InterPro" id="IPR000524">
    <property type="entry name" value="Tscrpt_reg_HTH_GntR"/>
</dbReference>
<dbReference type="GO" id="GO:0003677">
    <property type="term" value="F:DNA binding"/>
    <property type="evidence" value="ECO:0007669"/>
    <property type="project" value="UniProtKB-KW"/>
</dbReference>
<dbReference type="Gene3D" id="3.40.640.10">
    <property type="entry name" value="Type I PLP-dependent aspartate aminotransferase-like (Major domain)"/>
    <property type="match status" value="1"/>
</dbReference>
<dbReference type="Gene3D" id="3.90.1150.10">
    <property type="entry name" value="Aspartate Aminotransferase, domain 1"/>
    <property type="match status" value="1"/>
</dbReference>
<keyword evidence="2" id="KW-0663">Pyridoxal phosphate</keyword>
<dbReference type="RefSeq" id="WP_209602334.1">
    <property type="nucleotide sequence ID" value="NZ_JAGILA010000003.1"/>
</dbReference>
<dbReference type="InterPro" id="IPR051446">
    <property type="entry name" value="HTH_trans_reg/aminotransferase"/>
</dbReference>
<dbReference type="CDD" id="cd00609">
    <property type="entry name" value="AAT_like"/>
    <property type="match status" value="1"/>
</dbReference>
<protein>
    <submittedName>
        <fullName evidence="7">DNA-binding transcriptional MocR family regulator</fullName>
    </submittedName>
</protein>
<dbReference type="InterPro" id="IPR004839">
    <property type="entry name" value="Aminotransferase_I/II_large"/>
</dbReference>
<evidence type="ECO:0000256" key="1">
    <source>
        <dbReference type="ARBA" id="ARBA00005384"/>
    </source>
</evidence>
<dbReference type="PROSITE" id="PS50949">
    <property type="entry name" value="HTH_GNTR"/>
    <property type="match status" value="1"/>
</dbReference>
<dbReference type="EMBL" id="JAGILA010000003">
    <property type="protein sequence ID" value="MBP2236138.1"/>
    <property type="molecule type" value="Genomic_DNA"/>
</dbReference>
<dbReference type="InterPro" id="IPR015424">
    <property type="entry name" value="PyrdxlP-dep_Trfase"/>
</dbReference>
<dbReference type="InterPro" id="IPR036390">
    <property type="entry name" value="WH_DNA-bd_sf"/>
</dbReference>
<dbReference type="Pfam" id="PF00155">
    <property type="entry name" value="Aminotran_1_2"/>
    <property type="match status" value="1"/>
</dbReference>
<sequence>MLMKSPWEPWIAPGDEPVYQRLAAAIAEDLVNGKIAPGSRLPAQRDLSYRLGVGLGTVTKAYGLLARQGLASSFHGRGMFATNKILTTRKMVDLSSNVPPNVISEKLLSGTLASLATTIDADTYRACTFPKGTLDQRMTVAGWLQHYCVSADAERMIFCNGGQHALSTVLTALVAPDICLATDELPFPGLVRISHLLGMELVGIDTDPEGLLPEALERIACEVASRKKRLVLFTNPTAQNPTGRTMSRSRIKDIAVICQRRDILIIEDDVYASFAAHDRICFLDLAPERTYYINSFATLFTPGLRLGVLIAPSHQLDNLVRVLRAQGATDSPISRLIVHKWIADGVASHISRTTSAEAAVRNKVAASIFSSISDAWIGSGFHMFLSMRHSAAVALASAARERGIMVTDPAVSLSDGNDQSGIRLCLGGPTRLELSAALREIAALQVQLGQGTMATTKGLGDNLNA</sequence>
<gene>
    <name evidence="7" type="ORF">J2Z31_002652</name>
</gene>
<name>A0ABS4QZT4_9HYPH</name>
<feature type="domain" description="HTH gntR-type" evidence="6">
    <location>
        <begin position="16"/>
        <end position="84"/>
    </location>
</feature>
<proteinExistence type="inferred from homology"/>
<dbReference type="SUPFAM" id="SSF53383">
    <property type="entry name" value="PLP-dependent transferases"/>
    <property type="match status" value="1"/>
</dbReference>
<dbReference type="SMART" id="SM00345">
    <property type="entry name" value="HTH_GNTR"/>
    <property type="match status" value="1"/>
</dbReference>
<evidence type="ECO:0000313" key="8">
    <source>
        <dbReference type="Proteomes" id="UP000730739"/>
    </source>
</evidence>
<dbReference type="Proteomes" id="UP000730739">
    <property type="component" value="Unassembled WGS sequence"/>
</dbReference>
<keyword evidence="5" id="KW-0804">Transcription</keyword>
<dbReference type="InterPro" id="IPR036388">
    <property type="entry name" value="WH-like_DNA-bd_sf"/>
</dbReference>